<accession>A0A2T7A089</accession>
<organism evidence="3 4">
    <name type="scientific">Tuber borchii</name>
    <name type="common">White truffle</name>
    <dbReference type="NCBI Taxonomy" id="42251"/>
    <lineage>
        <taxon>Eukaryota</taxon>
        <taxon>Fungi</taxon>
        <taxon>Dikarya</taxon>
        <taxon>Ascomycota</taxon>
        <taxon>Pezizomycotina</taxon>
        <taxon>Pezizomycetes</taxon>
        <taxon>Pezizales</taxon>
        <taxon>Tuberaceae</taxon>
        <taxon>Tuber</taxon>
    </lineage>
</organism>
<protein>
    <submittedName>
        <fullName evidence="3">Sec62/63 complex, subunit Sec66</fullName>
    </submittedName>
</protein>
<proteinExistence type="predicted"/>
<evidence type="ECO:0000313" key="4">
    <source>
        <dbReference type="Proteomes" id="UP000244722"/>
    </source>
</evidence>
<dbReference type="GO" id="GO:0031204">
    <property type="term" value="P:post-translational protein targeting to membrane, translocation"/>
    <property type="evidence" value="ECO:0007669"/>
    <property type="project" value="InterPro"/>
</dbReference>
<sequence>MVKLSIIAPLVYIAVLVGTLAVFSSLYRKRKANKAASLEPWFGPHYSRDIYLTLLHQENPKVPDSILKAALVRRAAEDIRRIVTIRQAKGSLQQLLQRGSIGDDLWTRFTVAEAEIEEELKDVALEANGFSNEWAASIFQSAHEIVQATRIRERAAEVAEQAAVERAWWNGKRERASRELLGENSDEDGVLVESSGSKGAARPGTTAQRKGKSST</sequence>
<keyword evidence="2" id="KW-0812">Transmembrane</keyword>
<evidence type="ECO:0000256" key="2">
    <source>
        <dbReference type="SAM" id="Phobius"/>
    </source>
</evidence>
<comment type="caution">
    <text evidence="3">The sequence shown here is derived from an EMBL/GenBank/DDBJ whole genome shotgun (WGS) entry which is preliminary data.</text>
</comment>
<dbReference type="PANTHER" id="PTHR28229">
    <property type="entry name" value="TRANSLOCATION PROTEIN SEC66"/>
    <property type="match status" value="1"/>
</dbReference>
<evidence type="ECO:0000256" key="1">
    <source>
        <dbReference type="SAM" id="MobiDB-lite"/>
    </source>
</evidence>
<keyword evidence="2" id="KW-1133">Transmembrane helix</keyword>
<dbReference type="STRING" id="42251.A0A2T7A089"/>
<dbReference type="Proteomes" id="UP000244722">
    <property type="component" value="Unassembled WGS sequence"/>
</dbReference>
<dbReference type="EMBL" id="NESQ01000049">
    <property type="protein sequence ID" value="PUU81167.1"/>
    <property type="molecule type" value="Genomic_DNA"/>
</dbReference>
<gene>
    <name evidence="3" type="ORF">B9Z19DRAFT_972422</name>
</gene>
<dbReference type="AlphaFoldDB" id="A0A2T7A089"/>
<dbReference type="OrthoDB" id="73168at2759"/>
<feature type="region of interest" description="Disordered" evidence="1">
    <location>
        <begin position="177"/>
        <end position="215"/>
    </location>
</feature>
<feature type="transmembrane region" description="Helical" evidence="2">
    <location>
        <begin position="6"/>
        <end position="27"/>
    </location>
</feature>
<dbReference type="PANTHER" id="PTHR28229:SF1">
    <property type="entry name" value="TRANSLOCATION PROTEIN SEC66"/>
    <property type="match status" value="1"/>
</dbReference>
<keyword evidence="4" id="KW-1185">Reference proteome</keyword>
<name>A0A2T7A089_TUBBO</name>
<evidence type="ECO:0000313" key="3">
    <source>
        <dbReference type="EMBL" id="PUU81167.1"/>
    </source>
</evidence>
<keyword evidence="2" id="KW-0472">Membrane</keyword>
<dbReference type="Pfam" id="PF09802">
    <property type="entry name" value="Sec66"/>
    <property type="match status" value="1"/>
</dbReference>
<dbReference type="InterPro" id="IPR018624">
    <property type="entry name" value="Sec66"/>
</dbReference>
<dbReference type="GO" id="GO:0031207">
    <property type="term" value="C:Sec62/Sec63 complex"/>
    <property type="evidence" value="ECO:0007669"/>
    <property type="project" value="InterPro"/>
</dbReference>
<reference evidence="3 4" key="1">
    <citation type="submission" date="2017-04" db="EMBL/GenBank/DDBJ databases">
        <title>Draft genome sequence of Tuber borchii Vittad., a whitish edible truffle.</title>
        <authorList>
            <consortium name="DOE Joint Genome Institute"/>
            <person name="Murat C."/>
            <person name="Kuo A."/>
            <person name="Barry K.W."/>
            <person name="Clum A."/>
            <person name="Dockter R.B."/>
            <person name="Fauchery L."/>
            <person name="Iotti M."/>
            <person name="Kohler A."/>
            <person name="Labutti K."/>
            <person name="Lindquist E.A."/>
            <person name="Lipzen A."/>
            <person name="Ohm R.A."/>
            <person name="Wang M."/>
            <person name="Grigoriev I.V."/>
            <person name="Zambonelli A."/>
            <person name="Martin F.M."/>
        </authorList>
    </citation>
    <scope>NUCLEOTIDE SEQUENCE [LARGE SCALE GENOMIC DNA]</scope>
    <source>
        <strain evidence="3 4">Tbo3840</strain>
    </source>
</reference>